<keyword evidence="2" id="KW-1185">Reference proteome</keyword>
<proteinExistence type="predicted"/>
<dbReference type="Proteomes" id="UP001156627">
    <property type="component" value="Unassembled WGS sequence"/>
</dbReference>
<evidence type="ECO:0000313" key="2">
    <source>
        <dbReference type="Proteomes" id="UP001156627"/>
    </source>
</evidence>
<comment type="caution">
    <text evidence="1">The sequence shown here is derived from an EMBL/GenBank/DDBJ whole genome shotgun (WGS) entry which is preliminary data.</text>
</comment>
<evidence type="ECO:0000313" key="1">
    <source>
        <dbReference type="EMBL" id="GLQ87801.1"/>
    </source>
</evidence>
<gene>
    <name evidence="1" type="ORF">GCM10007898_13690</name>
</gene>
<name>A0ABQ5XB08_9GAMM</name>
<dbReference type="RefSeq" id="WP_284331247.1">
    <property type="nucleotide sequence ID" value="NZ_BSOA01000012.1"/>
</dbReference>
<protein>
    <submittedName>
        <fullName evidence="1">Uncharacterized protein</fullName>
    </submittedName>
</protein>
<reference evidence="2" key="1">
    <citation type="journal article" date="2019" name="Int. J. Syst. Evol. Microbiol.">
        <title>The Global Catalogue of Microorganisms (GCM) 10K type strain sequencing project: providing services to taxonomists for standard genome sequencing and annotation.</title>
        <authorList>
            <consortium name="The Broad Institute Genomics Platform"/>
            <consortium name="The Broad Institute Genome Sequencing Center for Infectious Disease"/>
            <person name="Wu L."/>
            <person name="Ma J."/>
        </authorList>
    </citation>
    <scope>NUCLEOTIDE SEQUENCE [LARGE SCALE GENOMIC DNA]</scope>
    <source>
        <strain evidence="2">NBRC 111981</strain>
    </source>
</reference>
<accession>A0ABQ5XB08</accession>
<dbReference type="EMBL" id="BSOA01000012">
    <property type="protein sequence ID" value="GLQ87801.1"/>
    <property type="molecule type" value="Genomic_DNA"/>
</dbReference>
<organism evidence="1 2">
    <name type="scientific">Dyella flagellata</name>
    <dbReference type="NCBI Taxonomy" id="1867833"/>
    <lineage>
        <taxon>Bacteria</taxon>
        <taxon>Pseudomonadati</taxon>
        <taxon>Pseudomonadota</taxon>
        <taxon>Gammaproteobacteria</taxon>
        <taxon>Lysobacterales</taxon>
        <taxon>Rhodanobacteraceae</taxon>
        <taxon>Dyella</taxon>
    </lineage>
</organism>
<sequence>MAMTRQAMPVGPETFNAVPASRAGVRAVSPLQRRVDGSSRQAAQQLQVKQLQKSAAPIQCLTYEKTVQKPADFDVHAWPGSLSAGGKDANSEIASKVNETLEALGWRWRCMSAHMIPKRLGGLGNNSNVRPWSQRFESGEWEEKMEQGFNQEMQDAEVGDEVTYKVQTQDMSDGTANKYVASLSGDKAAHKERIKKIPVSVKGEVNGEEKINSAGCFPGPSKLGLVGGAGAILGAAAGIGLGSLTLGPIAAGAAVGAAGALVGSAAWKGLGWLAGY</sequence>